<dbReference type="GO" id="GO:0031295">
    <property type="term" value="P:T cell costimulation"/>
    <property type="evidence" value="ECO:0007669"/>
    <property type="project" value="TreeGrafter"/>
</dbReference>
<evidence type="ECO:0000256" key="3">
    <source>
        <dbReference type="ARBA" id="ARBA00022692"/>
    </source>
</evidence>
<dbReference type="SMART" id="SM00406">
    <property type="entry name" value="IGv"/>
    <property type="match status" value="4"/>
</dbReference>
<evidence type="ECO:0000256" key="8">
    <source>
        <dbReference type="ARBA" id="ARBA00023170"/>
    </source>
</evidence>
<evidence type="ECO:0000256" key="9">
    <source>
        <dbReference type="ARBA" id="ARBA00023180"/>
    </source>
</evidence>
<dbReference type="InterPro" id="IPR051713">
    <property type="entry name" value="T-cell_Activation_Regulation"/>
</dbReference>
<keyword evidence="6" id="KW-0472">Membrane</keyword>
<dbReference type="GO" id="GO:0009897">
    <property type="term" value="C:external side of plasma membrane"/>
    <property type="evidence" value="ECO:0007669"/>
    <property type="project" value="TreeGrafter"/>
</dbReference>
<name>A0A668T0A2_OREAU</name>
<keyword evidence="5" id="KW-1133">Transmembrane helix</keyword>
<keyword evidence="9" id="KW-0325">Glycoprotein</keyword>
<evidence type="ECO:0000256" key="4">
    <source>
        <dbReference type="ARBA" id="ARBA00022729"/>
    </source>
</evidence>
<dbReference type="InterPro" id="IPR013106">
    <property type="entry name" value="Ig_V-set"/>
</dbReference>
<proteinExistence type="predicted"/>
<dbReference type="SUPFAM" id="SSF48726">
    <property type="entry name" value="Immunoglobulin"/>
    <property type="match status" value="4"/>
</dbReference>
<keyword evidence="10" id="KW-0393">Immunoglobulin domain</keyword>
<dbReference type="InterPro" id="IPR007110">
    <property type="entry name" value="Ig-like_dom"/>
</dbReference>
<evidence type="ECO:0000313" key="13">
    <source>
        <dbReference type="Proteomes" id="UP000472276"/>
    </source>
</evidence>
<dbReference type="PROSITE" id="PS50835">
    <property type="entry name" value="IG_LIKE"/>
    <property type="match status" value="4"/>
</dbReference>
<feature type="domain" description="Ig-like" evidence="11">
    <location>
        <begin position="329"/>
        <end position="439"/>
    </location>
</feature>
<evidence type="ECO:0000259" key="11">
    <source>
        <dbReference type="PROSITE" id="PS50835"/>
    </source>
</evidence>
<reference evidence="12" key="1">
    <citation type="submission" date="2025-08" db="UniProtKB">
        <authorList>
            <consortium name="Ensembl"/>
        </authorList>
    </citation>
    <scope>IDENTIFICATION</scope>
</reference>
<evidence type="ECO:0000256" key="1">
    <source>
        <dbReference type="ARBA" id="ARBA00004251"/>
    </source>
</evidence>
<comment type="subcellular location">
    <subcellularLocation>
        <location evidence="1">Cell membrane</location>
        <topology evidence="1">Single-pass type I membrane protein</topology>
    </subcellularLocation>
</comment>
<dbReference type="Gene3D" id="2.60.40.10">
    <property type="entry name" value="Immunoglobulins"/>
    <property type="match status" value="4"/>
</dbReference>
<accession>A0A668T0A2</accession>
<evidence type="ECO:0000256" key="7">
    <source>
        <dbReference type="ARBA" id="ARBA00023157"/>
    </source>
</evidence>
<evidence type="ECO:0000313" key="12">
    <source>
        <dbReference type="Ensembl" id="ENSOABP00000020449.2"/>
    </source>
</evidence>
<sequence>MLSFVLSGYKVVVDSGVESVQLPCKIILPPANNAKVEWQNRNNRIVHVYENGSDQPGEQDEVYRDRTKMKRNLLEPGDFSLTLKYPTDRDTNTYTCTVYNRALKRPLRTNVELIVRVPEVVKEDSGKDALLPCKATVPLPEDAKVEWIDGDNDKVHVYQNGSDQPDEQDQIYRDRTKMNEDLLKTGDVSLTLKYPTDNDITTYTCTIYNRKGNVLMKKQVKLKVKGYKVVVESGEESVRLPCKAIVQLPNAAKVEWTDNSISNRKVHVSDQVGEQDEVYKNRTEMKKNLLKPGDFSLNLKYPTDKDSNTYTCSVYSHERNRLIMSKKVELIVKVPQVEVVDSGVESVQLPCKATVNLPEDAKVEWTDSSHRKVHIWQNRPGNLEEQFVFYKDRTQMKNNPLTTGDLSLTLTYPTDWDGKTYTCTVYNGQGNTLMKKQVELKVRGQIILCFSHVLYIIWTFHLFNTNLSPYFILLVS</sequence>
<protein>
    <recommendedName>
        <fullName evidence="11">Ig-like domain-containing protein</fullName>
    </recommendedName>
</protein>
<dbReference type="AlphaFoldDB" id="A0A668T0A2"/>
<dbReference type="Ensembl" id="ENSOABT00000021060.2">
    <property type="protein sequence ID" value="ENSOABP00000020449.2"/>
    <property type="gene ID" value="ENSOABG00000033380.1"/>
</dbReference>
<dbReference type="SMART" id="SM00409">
    <property type="entry name" value="IG"/>
    <property type="match status" value="4"/>
</dbReference>
<evidence type="ECO:0000256" key="2">
    <source>
        <dbReference type="ARBA" id="ARBA00022475"/>
    </source>
</evidence>
<reference evidence="12" key="2">
    <citation type="submission" date="2025-09" db="UniProtKB">
        <authorList>
            <consortium name="Ensembl"/>
        </authorList>
    </citation>
    <scope>IDENTIFICATION</scope>
</reference>
<evidence type="ECO:0000256" key="5">
    <source>
        <dbReference type="ARBA" id="ARBA00022989"/>
    </source>
</evidence>
<dbReference type="InterPro" id="IPR003599">
    <property type="entry name" value="Ig_sub"/>
</dbReference>
<dbReference type="Proteomes" id="UP000472276">
    <property type="component" value="Unassembled WGS sequence"/>
</dbReference>
<dbReference type="PANTHER" id="PTHR25466">
    <property type="entry name" value="T-LYMPHOCYTE ACTIVATION ANTIGEN"/>
    <property type="match status" value="1"/>
</dbReference>
<evidence type="ECO:0000256" key="10">
    <source>
        <dbReference type="ARBA" id="ARBA00023319"/>
    </source>
</evidence>
<dbReference type="InterPro" id="IPR036179">
    <property type="entry name" value="Ig-like_dom_sf"/>
</dbReference>
<dbReference type="OMA" id="ICKATVH"/>
<keyword evidence="13" id="KW-1185">Reference proteome</keyword>
<dbReference type="PANTHER" id="PTHR25466:SF14">
    <property type="entry name" value="BUTYROPHILIN SUBFAMILY 2 MEMBER A2-LIKE-RELATED"/>
    <property type="match status" value="1"/>
</dbReference>
<evidence type="ECO:0000256" key="6">
    <source>
        <dbReference type="ARBA" id="ARBA00023136"/>
    </source>
</evidence>
<feature type="domain" description="Ig-like" evidence="11">
    <location>
        <begin position="231"/>
        <end position="314"/>
    </location>
</feature>
<dbReference type="InterPro" id="IPR013783">
    <property type="entry name" value="Ig-like_fold"/>
</dbReference>
<organism evidence="12 13">
    <name type="scientific">Oreochromis aureus</name>
    <name type="common">Israeli tilapia</name>
    <name type="synonym">Chromis aureus</name>
    <dbReference type="NCBI Taxonomy" id="47969"/>
    <lineage>
        <taxon>Eukaryota</taxon>
        <taxon>Metazoa</taxon>
        <taxon>Chordata</taxon>
        <taxon>Craniata</taxon>
        <taxon>Vertebrata</taxon>
        <taxon>Euteleostomi</taxon>
        <taxon>Actinopterygii</taxon>
        <taxon>Neopterygii</taxon>
        <taxon>Teleostei</taxon>
        <taxon>Neoteleostei</taxon>
        <taxon>Acanthomorphata</taxon>
        <taxon>Ovalentaria</taxon>
        <taxon>Cichlomorphae</taxon>
        <taxon>Cichliformes</taxon>
        <taxon>Cichlidae</taxon>
        <taxon>African cichlids</taxon>
        <taxon>Pseudocrenilabrinae</taxon>
        <taxon>Oreochromini</taxon>
        <taxon>Oreochromis</taxon>
    </lineage>
</organism>
<dbReference type="GO" id="GO:0042102">
    <property type="term" value="P:positive regulation of T cell proliferation"/>
    <property type="evidence" value="ECO:0007669"/>
    <property type="project" value="TreeGrafter"/>
</dbReference>
<feature type="domain" description="Ig-like" evidence="11">
    <location>
        <begin position="18"/>
        <end position="100"/>
    </location>
</feature>
<feature type="domain" description="Ig-like" evidence="11">
    <location>
        <begin position="106"/>
        <end position="221"/>
    </location>
</feature>
<dbReference type="GO" id="GO:0007166">
    <property type="term" value="P:cell surface receptor signaling pathway"/>
    <property type="evidence" value="ECO:0007669"/>
    <property type="project" value="TreeGrafter"/>
</dbReference>
<dbReference type="GO" id="GO:0071222">
    <property type="term" value="P:cellular response to lipopolysaccharide"/>
    <property type="evidence" value="ECO:0007669"/>
    <property type="project" value="TreeGrafter"/>
</dbReference>
<dbReference type="Pfam" id="PF07686">
    <property type="entry name" value="V-set"/>
    <property type="match status" value="2"/>
</dbReference>
<dbReference type="GO" id="GO:0042130">
    <property type="term" value="P:negative regulation of T cell proliferation"/>
    <property type="evidence" value="ECO:0007669"/>
    <property type="project" value="TreeGrafter"/>
</dbReference>
<dbReference type="GO" id="GO:0006955">
    <property type="term" value="P:immune response"/>
    <property type="evidence" value="ECO:0007669"/>
    <property type="project" value="TreeGrafter"/>
</dbReference>
<keyword evidence="2" id="KW-1003">Cell membrane</keyword>
<keyword evidence="4" id="KW-0732">Signal</keyword>
<keyword evidence="8" id="KW-0675">Receptor</keyword>
<keyword evidence="3" id="KW-0812">Transmembrane</keyword>
<keyword evidence="7" id="KW-1015">Disulfide bond</keyword>